<dbReference type="PANTHER" id="PTHR43823">
    <property type="entry name" value="SPORULATION PROTEIN YKVU"/>
    <property type="match status" value="1"/>
</dbReference>
<evidence type="ECO:0000256" key="3">
    <source>
        <dbReference type="ARBA" id="ARBA00022448"/>
    </source>
</evidence>
<comment type="similarity">
    <text evidence="2">Belongs to the multi antimicrobial extrusion (MATE) (TC 2.A.66.1) family.</text>
</comment>
<feature type="transmembrane region" description="Helical" evidence="9">
    <location>
        <begin position="323"/>
        <end position="344"/>
    </location>
</feature>
<keyword evidence="3" id="KW-0813">Transport</keyword>
<dbReference type="PANTHER" id="PTHR43823:SF3">
    <property type="entry name" value="MULTIDRUG EXPORT PROTEIN MEPA"/>
    <property type="match status" value="1"/>
</dbReference>
<evidence type="ECO:0000256" key="9">
    <source>
        <dbReference type="SAM" id="Phobius"/>
    </source>
</evidence>
<keyword evidence="11" id="KW-1185">Reference proteome</keyword>
<evidence type="ECO:0000256" key="8">
    <source>
        <dbReference type="SAM" id="MobiDB-lite"/>
    </source>
</evidence>
<gene>
    <name evidence="10" type="ORF">ADUPG1_006687</name>
</gene>
<accession>A0ABQ5KJ68</accession>
<evidence type="ECO:0000256" key="7">
    <source>
        <dbReference type="ARBA" id="ARBA00023136"/>
    </source>
</evidence>
<evidence type="ECO:0000313" key="11">
    <source>
        <dbReference type="Proteomes" id="UP001057375"/>
    </source>
</evidence>
<feature type="transmembrane region" description="Helical" evidence="9">
    <location>
        <begin position="80"/>
        <end position="107"/>
    </location>
</feature>
<keyword evidence="4" id="KW-1003">Cell membrane</keyword>
<protein>
    <submittedName>
        <fullName evidence="10">Multi antimicrobial extrusion protein like protein</fullName>
    </submittedName>
</protein>
<sequence>MTSTQTELKENRIVEYDSGQEKENREHIEHLSSHPILPLIVRLSFASVISFIATTIYEILDSVFIGSFTNETILGGVSAFLFFEWLVSLQMGVSVGVASGAVISHALGEGNEMRAKKTLLYFIVFGCFWTVLVPVIAIPLLPQILPLVGVEDIVYEETYDYAVIVIAGSVPPILNLGGDPLFMKAFDMGAFGAGLSTVVSNFAGLLVGIWIYIRADSKVTVRLSKDVLKAPTDKEALAKIAGMALPNYLFGCNNAIGGILASNNIAKYTQNETETMMWIAAYGSSCRLSNMIFLPSQGIAGSIPTILGFNIGSKNWKRCWETIWKAFLTLLVFSWVLCLIILSFARPIASLFATTTEMEDILTYMARITTIPLFFCCIVMTMFSIYQSERSGKFQLYIACVGWVGMILCVYAIPAAFDDVKGFKYVMFGFHFVMLISTFVLLPCKIAHYISKSKEEVIECEDSEEMGSGRAEERANDAEIIANN</sequence>
<feature type="region of interest" description="Disordered" evidence="8">
    <location>
        <begin position="463"/>
        <end position="484"/>
    </location>
</feature>
<feature type="transmembrane region" description="Helical" evidence="9">
    <location>
        <begin position="396"/>
        <end position="417"/>
    </location>
</feature>
<dbReference type="InterPro" id="IPR002528">
    <property type="entry name" value="MATE_fam"/>
</dbReference>
<keyword evidence="5 9" id="KW-0812">Transmembrane</keyword>
<keyword evidence="6 9" id="KW-1133">Transmembrane helix</keyword>
<feature type="transmembrane region" description="Helical" evidence="9">
    <location>
        <begin position="39"/>
        <end position="60"/>
    </location>
</feature>
<evidence type="ECO:0000256" key="2">
    <source>
        <dbReference type="ARBA" id="ARBA00010199"/>
    </source>
</evidence>
<evidence type="ECO:0000313" key="10">
    <source>
        <dbReference type="EMBL" id="GKT32558.1"/>
    </source>
</evidence>
<feature type="transmembrane region" description="Helical" evidence="9">
    <location>
        <begin position="190"/>
        <end position="213"/>
    </location>
</feature>
<keyword evidence="7 9" id="KW-0472">Membrane</keyword>
<organism evidence="10 11">
    <name type="scientific">Aduncisulcus paluster</name>
    <dbReference type="NCBI Taxonomy" id="2918883"/>
    <lineage>
        <taxon>Eukaryota</taxon>
        <taxon>Metamonada</taxon>
        <taxon>Carpediemonas-like organisms</taxon>
        <taxon>Aduncisulcus</taxon>
    </lineage>
</organism>
<dbReference type="InterPro" id="IPR048279">
    <property type="entry name" value="MdtK-like"/>
</dbReference>
<feature type="transmembrane region" description="Helical" evidence="9">
    <location>
        <begin position="119"/>
        <end position="141"/>
    </location>
</feature>
<evidence type="ECO:0000256" key="5">
    <source>
        <dbReference type="ARBA" id="ARBA00022692"/>
    </source>
</evidence>
<name>A0ABQ5KJ68_9EUKA</name>
<feature type="transmembrane region" description="Helical" evidence="9">
    <location>
        <begin position="423"/>
        <end position="444"/>
    </location>
</feature>
<comment type="subcellular location">
    <subcellularLocation>
        <location evidence="1">Cell membrane</location>
        <topology evidence="1">Multi-pass membrane protein</topology>
    </subcellularLocation>
</comment>
<proteinExistence type="inferred from homology"/>
<dbReference type="Pfam" id="PF01554">
    <property type="entry name" value="MatE"/>
    <property type="match status" value="2"/>
</dbReference>
<evidence type="ECO:0000256" key="1">
    <source>
        <dbReference type="ARBA" id="ARBA00004651"/>
    </source>
</evidence>
<reference evidence="10" key="1">
    <citation type="submission" date="2022-03" db="EMBL/GenBank/DDBJ databases">
        <title>Draft genome sequence of Aduncisulcus paluster, a free-living microaerophilic Fornicata.</title>
        <authorList>
            <person name="Yuyama I."/>
            <person name="Kume K."/>
            <person name="Tamura T."/>
            <person name="Inagaki Y."/>
            <person name="Hashimoto T."/>
        </authorList>
    </citation>
    <scope>NUCLEOTIDE SEQUENCE</scope>
    <source>
        <strain evidence="10">NY0171</strain>
    </source>
</reference>
<dbReference type="InterPro" id="IPR051327">
    <property type="entry name" value="MATE_MepA_subfamily"/>
</dbReference>
<evidence type="ECO:0000256" key="6">
    <source>
        <dbReference type="ARBA" id="ARBA00022989"/>
    </source>
</evidence>
<evidence type="ECO:0000256" key="4">
    <source>
        <dbReference type="ARBA" id="ARBA00022475"/>
    </source>
</evidence>
<dbReference type="Proteomes" id="UP001057375">
    <property type="component" value="Unassembled WGS sequence"/>
</dbReference>
<dbReference type="EMBL" id="BQXS01010007">
    <property type="protein sequence ID" value="GKT32558.1"/>
    <property type="molecule type" value="Genomic_DNA"/>
</dbReference>
<feature type="transmembrane region" description="Helical" evidence="9">
    <location>
        <begin position="364"/>
        <end position="384"/>
    </location>
</feature>
<dbReference type="PIRSF" id="PIRSF006603">
    <property type="entry name" value="DinF"/>
    <property type="match status" value="1"/>
</dbReference>
<comment type="caution">
    <text evidence="10">The sequence shown here is derived from an EMBL/GenBank/DDBJ whole genome shotgun (WGS) entry which is preliminary data.</text>
</comment>